<dbReference type="InterPro" id="IPR011066">
    <property type="entry name" value="MscS_channel_C_sf"/>
</dbReference>
<sequence>MIFISRIQKGSSSKFQDNPRAGSLNQDIFAYINAADFNEFLEVQEDLYLRMMDVIEASGTGFAFPSQTLYMTRNQGLSKEKTAEAEAQVHQWRDNKEMQIPNFSPDRISSNATLFPILPMVRRAKAVKGRKTSDRSLLKVSLTY</sequence>
<keyword evidence="2" id="KW-1185">Reference proteome</keyword>
<protein>
    <submittedName>
        <fullName evidence="1">Uncharacterized protein</fullName>
    </submittedName>
</protein>
<reference evidence="2" key="1">
    <citation type="submission" date="2017-06" db="EMBL/GenBank/DDBJ databases">
        <authorList>
            <person name="Varghese N."/>
            <person name="Submissions S."/>
        </authorList>
    </citation>
    <scope>NUCLEOTIDE SEQUENCE [LARGE SCALE GENOMIC DNA]</scope>
    <source>
        <strain evidence="2">NKM1</strain>
    </source>
</reference>
<evidence type="ECO:0000313" key="1">
    <source>
        <dbReference type="EMBL" id="SNT10543.1"/>
    </source>
</evidence>
<accession>A0A239JYQ8</accession>
<dbReference type="RefSeq" id="WP_089321107.1">
    <property type="nucleotide sequence ID" value="NZ_FZOQ01000024.1"/>
</dbReference>
<dbReference type="EMBL" id="FZOQ01000024">
    <property type="protein sequence ID" value="SNT10543.1"/>
    <property type="molecule type" value="Genomic_DNA"/>
</dbReference>
<dbReference type="OrthoDB" id="9809206at2"/>
<evidence type="ECO:0000313" key="2">
    <source>
        <dbReference type="Proteomes" id="UP000198432"/>
    </source>
</evidence>
<name>A0A239JYQ8_9BACT</name>
<dbReference type="Proteomes" id="UP000198432">
    <property type="component" value="Unassembled WGS sequence"/>
</dbReference>
<dbReference type="SUPFAM" id="SSF82689">
    <property type="entry name" value="Mechanosensitive channel protein MscS (YggB), C-terminal domain"/>
    <property type="match status" value="1"/>
</dbReference>
<dbReference type="AlphaFoldDB" id="A0A239JYQ8"/>
<dbReference type="GO" id="GO:0016020">
    <property type="term" value="C:membrane"/>
    <property type="evidence" value="ECO:0007669"/>
    <property type="project" value="InterPro"/>
</dbReference>
<gene>
    <name evidence="1" type="ORF">SAMN06296052_12445</name>
</gene>
<organism evidence="1 2">
    <name type="scientific">Pontibacter ummariensis</name>
    <dbReference type="NCBI Taxonomy" id="1610492"/>
    <lineage>
        <taxon>Bacteria</taxon>
        <taxon>Pseudomonadati</taxon>
        <taxon>Bacteroidota</taxon>
        <taxon>Cytophagia</taxon>
        <taxon>Cytophagales</taxon>
        <taxon>Hymenobacteraceae</taxon>
        <taxon>Pontibacter</taxon>
    </lineage>
</organism>
<proteinExistence type="predicted"/>